<evidence type="ECO:0008006" key="3">
    <source>
        <dbReference type="Google" id="ProtNLM"/>
    </source>
</evidence>
<accession>A0A3D9HKL6</accession>
<protein>
    <recommendedName>
        <fullName evidence="3">HNH endonuclease</fullName>
    </recommendedName>
</protein>
<evidence type="ECO:0000313" key="2">
    <source>
        <dbReference type="Proteomes" id="UP000256845"/>
    </source>
</evidence>
<dbReference type="OrthoDB" id="7667044at2"/>
<reference evidence="1 2" key="1">
    <citation type="submission" date="2018-07" db="EMBL/GenBank/DDBJ databases">
        <title>Genomic Encyclopedia of Type Strains, Phase III (KMG-III): the genomes of soil and plant-associated and newly described type strains.</title>
        <authorList>
            <person name="Whitman W."/>
        </authorList>
    </citation>
    <scope>NUCLEOTIDE SEQUENCE [LARGE SCALE GENOMIC DNA]</scope>
    <source>
        <strain evidence="1 2">CECT 8488</strain>
    </source>
</reference>
<keyword evidence="2" id="KW-1185">Reference proteome</keyword>
<dbReference type="Proteomes" id="UP000256845">
    <property type="component" value="Unassembled WGS sequence"/>
</dbReference>
<dbReference type="RefSeq" id="WP_115937076.1">
    <property type="nucleotide sequence ID" value="NZ_QRDW01000005.1"/>
</dbReference>
<evidence type="ECO:0000313" key="1">
    <source>
        <dbReference type="EMBL" id="RED49831.1"/>
    </source>
</evidence>
<sequence>MTIKRQGRSEAEATRLGPCPICGRDMVEGPSVDRHHWVPRREGGTGWDYLHRICHKKLHSLFDERTLANIINTAEAARSHPDMESFIKWVRKQPIELIGRHEKPKGRR</sequence>
<comment type="caution">
    <text evidence="1">The sequence shown here is derived from an EMBL/GenBank/DDBJ whole genome shotgun (WGS) entry which is preliminary data.</text>
</comment>
<dbReference type="EMBL" id="QRDW01000005">
    <property type="protein sequence ID" value="RED49831.1"/>
    <property type="molecule type" value="Genomic_DNA"/>
</dbReference>
<dbReference type="PANTHER" id="PTHR37827:SF1">
    <property type="entry name" value="HNH DOMAIN-CONTAINING PROTEIN"/>
    <property type="match status" value="1"/>
</dbReference>
<dbReference type="AlphaFoldDB" id="A0A3D9HKL6"/>
<organism evidence="1 2">
    <name type="scientific">Aestuariispira insulae</name>
    <dbReference type="NCBI Taxonomy" id="1461337"/>
    <lineage>
        <taxon>Bacteria</taxon>
        <taxon>Pseudomonadati</taxon>
        <taxon>Pseudomonadota</taxon>
        <taxon>Alphaproteobacteria</taxon>
        <taxon>Rhodospirillales</taxon>
        <taxon>Kiloniellaceae</taxon>
        <taxon>Aestuariispira</taxon>
    </lineage>
</organism>
<gene>
    <name evidence="1" type="ORF">DFP90_105203</name>
</gene>
<name>A0A3D9HKL6_9PROT</name>
<proteinExistence type="predicted"/>
<dbReference type="PANTHER" id="PTHR37827">
    <property type="entry name" value="TUDOR DOMAIN-CONTAINING PROTEIN"/>
    <property type="match status" value="1"/>
</dbReference>